<dbReference type="OrthoDB" id="9806864at2"/>
<evidence type="ECO:0000256" key="1">
    <source>
        <dbReference type="ARBA" id="ARBA00023015"/>
    </source>
</evidence>
<organism evidence="5 6">
    <name type="scientific">Aureibaculum algae</name>
    <dbReference type="NCBI Taxonomy" id="2584122"/>
    <lineage>
        <taxon>Bacteria</taxon>
        <taxon>Pseudomonadati</taxon>
        <taxon>Bacteroidota</taxon>
        <taxon>Flavobacteriia</taxon>
        <taxon>Flavobacteriales</taxon>
        <taxon>Flavobacteriaceae</taxon>
        <taxon>Aureibaculum</taxon>
    </lineage>
</organism>
<evidence type="ECO:0000256" key="3">
    <source>
        <dbReference type="ARBA" id="ARBA00023163"/>
    </source>
</evidence>
<keyword evidence="1" id="KW-0805">Transcription regulation</keyword>
<feature type="domain" description="HTH marR-type" evidence="4">
    <location>
        <begin position="13"/>
        <end position="152"/>
    </location>
</feature>
<evidence type="ECO:0000256" key="2">
    <source>
        <dbReference type="ARBA" id="ARBA00023125"/>
    </source>
</evidence>
<dbReference type="PRINTS" id="PR00598">
    <property type="entry name" value="HTHMARR"/>
</dbReference>
<dbReference type="SUPFAM" id="SSF46785">
    <property type="entry name" value="Winged helix' DNA-binding domain"/>
    <property type="match status" value="1"/>
</dbReference>
<accession>A0A5B7TQC3</accession>
<dbReference type="EMBL" id="CP040749">
    <property type="protein sequence ID" value="QCX37373.1"/>
    <property type="molecule type" value="Genomic_DNA"/>
</dbReference>
<name>A0A5B7TQC3_9FLAO</name>
<reference evidence="5 6" key="1">
    <citation type="submission" date="2019-05" db="EMBL/GenBank/DDBJ databases">
        <title>Algicella ahnfeltiae gen. nov., sp. nov., a novel marine bacterium of the family Flavobacteriaceae isolated from a red alga.</title>
        <authorList>
            <person name="Nedashkovskaya O.I."/>
            <person name="Kukhlevskiy A.D."/>
            <person name="Kim S.-G."/>
            <person name="Zhukova N.V."/>
            <person name="Mikhailov V.V."/>
        </authorList>
    </citation>
    <scope>NUCLEOTIDE SEQUENCE [LARGE SCALE GENOMIC DNA]</scope>
    <source>
        <strain evidence="5 6">10Alg115</strain>
    </source>
</reference>
<sequence>MPKEIEFQFKSPNESPGYLLGQVTMLWQRKLKAILDRLDLTQTQFVLLAALGWLLKKSNAVTQVDIANQSNTDRMMVSKVLRTLEKKKFISRQEHLTDTRAKVIKLTSEGTEVLQKALTVVENTDTEFFSVLGHDLPSFNQSMSNLIEQKKEEQKD</sequence>
<dbReference type="GO" id="GO:0003677">
    <property type="term" value="F:DNA binding"/>
    <property type="evidence" value="ECO:0007669"/>
    <property type="project" value="UniProtKB-KW"/>
</dbReference>
<dbReference type="PANTHER" id="PTHR33164">
    <property type="entry name" value="TRANSCRIPTIONAL REGULATOR, MARR FAMILY"/>
    <property type="match status" value="1"/>
</dbReference>
<proteinExistence type="predicted"/>
<gene>
    <name evidence="5" type="ORF">FF125_02575</name>
</gene>
<protein>
    <submittedName>
        <fullName evidence="5">MarR family transcriptional regulator</fullName>
    </submittedName>
</protein>
<keyword evidence="6" id="KW-1185">Reference proteome</keyword>
<keyword evidence="2" id="KW-0238">DNA-binding</keyword>
<dbReference type="SMART" id="SM00347">
    <property type="entry name" value="HTH_MARR"/>
    <property type="match status" value="1"/>
</dbReference>
<dbReference type="RefSeq" id="WP_138948311.1">
    <property type="nucleotide sequence ID" value="NZ_CP040749.1"/>
</dbReference>
<dbReference type="KEGG" id="fbe:FF125_02575"/>
<dbReference type="GO" id="GO:0006950">
    <property type="term" value="P:response to stress"/>
    <property type="evidence" value="ECO:0007669"/>
    <property type="project" value="TreeGrafter"/>
</dbReference>
<evidence type="ECO:0000313" key="6">
    <source>
        <dbReference type="Proteomes" id="UP000306229"/>
    </source>
</evidence>
<dbReference type="Pfam" id="PF01047">
    <property type="entry name" value="MarR"/>
    <property type="match status" value="1"/>
</dbReference>
<dbReference type="AlphaFoldDB" id="A0A5B7TQC3"/>
<dbReference type="InterPro" id="IPR036388">
    <property type="entry name" value="WH-like_DNA-bd_sf"/>
</dbReference>
<dbReference type="PROSITE" id="PS50995">
    <property type="entry name" value="HTH_MARR_2"/>
    <property type="match status" value="1"/>
</dbReference>
<dbReference type="Proteomes" id="UP000306229">
    <property type="component" value="Chromosome"/>
</dbReference>
<evidence type="ECO:0000259" key="4">
    <source>
        <dbReference type="PROSITE" id="PS50995"/>
    </source>
</evidence>
<dbReference type="PANTHER" id="PTHR33164:SF64">
    <property type="entry name" value="TRANSCRIPTIONAL REGULATOR SLYA"/>
    <property type="match status" value="1"/>
</dbReference>
<evidence type="ECO:0000313" key="5">
    <source>
        <dbReference type="EMBL" id="QCX37373.1"/>
    </source>
</evidence>
<dbReference type="InterPro" id="IPR000835">
    <property type="entry name" value="HTH_MarR-typ"/>
</dbReference>
<dbReference type="GO" id="GO:0003700">
    <property type="term" value="F:DNA-binding transcription factor activity"/>
    <property type="evidence" value="ECO:0007669"/>
    <property type="project" value="InterPro"/>
</dbReference>
<keyword evidence="3" id="KW-0804">Transcription</keyword>
<dbReference type="InterPro" id="IPR039422">
    <property type="entry name" value="MarR/SlyA-like"/>
</dbReference>
<dbReference type="InterPro" id="IPR036390">
    <property type="entry name" value="WH_DNA-bd_sf"/>
</dbReference>
<dbReference type="Gene3D" id="1.10.10.10">
    <property type="entry name" value="Winged helix-like DNA-binding domain superfamily/Winged helix DNA-binding domain"/>
    <property type="match status" value="1"/>
</dbReference>